<dbReference type="RefSeq" id="WP_009162267.1">
    <property type="nucleotide sequence ID" value="NZ_KB290987.1"/>
</dbReference>
<gene>
    <name evidence="2" type="ORF">HMPREF9151_01053</name>
</gene>
<name>L1NCV7_9BACT</name>
<protein>
    <submittedName>
        <fullName evidence="2">Uncharacterized protein</fullName>
    </submittedName>
</protein>
<proteinExistence type="predicted"/>
<dbReference type="InterPro" id="IPR046228">
    <property type="entry name" value="DUF6261"/>
</dbReference>
<sequence>MKINILDKRRLQNLEHSQYAINLHTICTEANIEKINALLPALQKAIDKEEQALNLPREKEFIKEIRQLDAARDESYRALQLVVQAAKHRRVADVKAAAEEVEKVLRRYPELASQSNNKETSGIRNLAADLN</sequence>
<accession>L1NCV7</accession>
<dbReference type="EMBL" id="AMEP01000071">
    <property type="protein sequence ID" value="EKY01314.1"/>
    <property type="molecule type" value="Genomic_DNA"/>
</dbReference>
<comment type="caution">
    <text evidence="2">The sequence shown here is derived from an EMBL/GenBank/DDBJ whole genome shotgun (WGS) entry which is preliminary data.</text>
</comment>
<evidence type="ECO:0000256" key="1">
    <source>
        <dbReference type="SAM" id="MobiDB-lite"/>
    </source>
</evidence>
<keyword evidence="3" id="KW-1185">Reference proteome</keyword>
<dbReference type="AlphaFoldDB" id="L1NCV7"/>
<feature type="compositionally biased region" description="Polar residues" evidence="1">
    <location>
        <begin position="112"/>
        <end position="123"/>
    </location>
</feature>
<dbReference type="STRING" id="1127699.HMPREF9151_01053"/>
<organism evidence="2 3">
    <name type="scientific">Hoylesella saccharolytica F0055</name>
    <dbReference type="NCBI Taxonomy" id="1127699"/>
    <lineage>
        <taxon>Bacteria</taxon>
        <taxon>Pseudomonadati</taxon>
        <taxon>Bacteroidota</taxon>
        <taxon>Bacteroidia</taxon>
        <taxon>Bacteroidales</taxon>
        <taxon>Prevotellaceae</taxon>
        <taxon>Hoylesella</taxon>
    </lineage>
</organism>
<feature type="region of interest" description="Disordered" evidence="1">
    <location>
        <begin position="112"/>
        <end position="131"/>
    </location>
</feature>
<dbReference type="Pfam" id="PF19775">
    <property type="entry name" value="DUF6261"/>
    <property type="match status" value="1"/>
</dbReference>
<evidence type="ECO:0000313" key="2">
    <source>
        <dbReference type="EMBL" id="EKY01314.1"/>
    </source>
</evidence>
<dbReference type="Proteomes" id="UP000010433">
    <property type="component" value="Unassembled WGS sequence"/>
</dbReference>
<evidence type="ECO:0000313" key="3">
    <source>
        <dbReference type="Proteomes" id="UP000010433"/>
    </source>
</evidence>
<dbReference type="HOGENOM" id="CLU_1932034_0_0_10"/>
<reference evidence="2 3" key="1">
    <citation type="submission" date="2012-05" db="EMBL/GenBank/DDBJ databases">
        <authorList>
            <person name="Weinstock G."/>
            <person name="Sodergren E."/>
            <person name="Lobos E.A."/>
            <person name="Fulton L."/>
            <person name="Fulton R."/>
            <person name="Courtney L."/>
            <person name="Fronick C."/>
            <person name="O'Laughlin M."/>
            <person name="Godfrey J."/>
            <person name="Wilson R.M."/>
            <person name="Miner T."/>
            <person name="Farmer C."/>
            <person name="Delehaunty K."/>
            <person name="Cordes M."/>
            <person name="Minx P."/>
            <person name="Tomlinson C."/>
            <person name="Chen J."/>
            <person name="Wollam A."/>
            <person name="Pepin K.H."/>
            <person name="Bhonagiri V."/>
            <person name="Zhang X."/>
            <person name="Suruliraj S."/>
            <person name="Warren W."/>
            <person name="Mitreva M."/>
            <person name="Mardis E.R."/>
            <person name="Wilson R.K."/>
        </authorList>
    </citation>
    <scope>NUCLEOTIDE SEQUENCE [LARGE SCALE GENOMIC DNA]</scope>
    <source>
        <strain evidence="2 3">F0055</strain>
    </source>
</reference>
<feature type="non-terminal residue" evidence="2">
    <location>
        <position position="131"/>
    </location>
</feature>